<dbReference type="eggNOG" id="ENOG502RM6R">
    <property type="taxonomic scope" value="Eukaryota"/>
</dbReference>
<keyword evidence="1" id="KW-0732">Signal</keyword>
<keyword evidence="3" id="KW-1185">Reference proteome</keyword>
<dbReference type="KEGG" id="bcom:BAUCODRAFT_322416"/>
<sequence>MTNMRFLAGWVPLLCAVATLAAPNALPANPEPAHNVEPGAQPIAEPAPAATEFLYYQVELKPRDGIGAPVTVLAREPQAAAPTTTYSLSFTTGLNLTNVTDSAGMATGPAQIATGAFTALDGGVYDVISESGYFNIDGKTLYPNQGALIGNEPVTFASNGLMANGVTVQLTNVTTSSAAATQATISGSISGTILFSTYVTTSTRSESAVSTISSVISITTTAAAPAKTAAGHMVAAAGCLLGLVVL</sequence>
<feature type="chain" id="PRO_5004021144" evidence="1">
    <location>
        <begin position="22"/>
        <end position="246"/>
    </location>
</feature>
<reference evidence="2 3" key="1">
    <citation type="journal article" date="2012" name="PLoS Pathog.">
        <title>Diverse lifestyles and strategies of plant pathogenesis encoded in the genomes of eighteen Dothideomycetes fungi.</title>
        <authorList>
            <person name="Ohm R.A."/>
            <person name="Feau N."/>
            <person name="Henrissat B."/>
            <person name="Schoch C.L."/>
            <person name="Horwitz B.A."/>
            <person name="Barry K.W."/>
            <person name="Condon B.J."/>
            <person name="Copeland A.C."/>
            <person name="Dhillon B."/>
            <person name="Glaser F."/>
            <person name="Hesse C.N."/>
            <person name="Kosti I."/>
            <person name="LaButti K."/>
            <person name="Lindquist E.A."/>
            <person name="Lucas S."/>
            <person name="Salamov A.A."/>
            <person name="Bradshaw R.E."/>
            <person name="Ciuffetti L."/>
            <person name="Hamelin R.C."/>
            <person name="Kema G.H.J."/>
            <person name="Lawrence C."/>
            <person name="Scott J.A."/>
            <person name="Spatafora J.W."/>
            <person name="Turgeon B.G."/>
            <person name="de Wit P.J.G.M."/>
            <person name="Zhong S."/>
            <person name="Goodwin S.B."/>
            <person name="Grigoriev I.V."/>
        </authorList>
    </citation>
    <scope>NUCLEOTIDE SEQUENCE [LARGE SCALE GENOMIC DNA]</scope>
    <source>
        <strain evidence="2 3">UAMH 10762</strain>
    </source>
</reference>
<evidence type="ECO:0000313" key="2">
    <source>
        <dbReference type="EMBL" id="EMC91331.1"/>
    </source>
</evidence>
<proteinExistence type="predicted"/>
<accession>M2M421</accession>
<dbReference type="HOGENOM" id="CLU_1128886_0_0_1"/>
<dbReference type="EMBL" id="KB445564">
    <property type="protein sequence ID" value="EMC91331.1"/>
    <property type="molecule type" value="Genomic_DNA"/>
</dbReference>
<dbReference type="Proteomes" id="UP000011761">
    <property type="component" value="Unassembled WGS sequence"/>
</dbReference>
<gene>
    <name evidence="2" type="ORF">BAUCODRAFT_322416</name>
</gene>
<dbReference type="GeneID" id="19111724"/>
<feature type="signal peptide" evidence="1">
    <location>
        <begin position="1"/>
        <end position="21"/>
    </location>
</feature>
<name>M2M421_BAUPA</name>
<protein>
    <submittedName>
        <fullName evidence="2">Uncharacterized protein</fullName>
    </submittedName>
</protein>
<organism evidence="2 3">
    <name type="scientific">Baudoinia panamericana (strain UAMH 10762)</name>
    <name type="common">Angels' share fungus</name>
    <name type="synonym">Baudoinia compniacensis (strain UAMH 10762)</name>
    <dbReference type="NCBI Taxonomy" id="717646"/>
    <lineage>
        <taxon>Eukaryota</taxon>
        <taxon>Fungi</taxon>
        <taxon>Dikarya</taxon>
        <taxon>Ascomycota</taxon>
        <taxon>Pezizomycotina</taxon>
        <taxon>Dothideomycetes</taxon>
        <taxon>Dothideomycetidae</taxon>
        <taxon>Mycosphaerellales</taxon>
        <taxon>Teratosphaeriaceae</taxon>
        <taxon>Baudoinia</taxon>
    </lineage>
</organism>
<evidence type="ECO:0000256" key="1">
    <source>
        <dbReference type="SAM" id="SignalP"/>
    </source>
</evidence>
<dbReference type="OrthoDB" id="3939389at2759"/>
<evidence type="ECO:0000313" key="3">
    <source>
        <dbReference type="Proteomes" id="UP000011761"/>
    </source>
</evidence>
<dbReference type="AlphaFoldDB" id="M2M421"/>
<dbReference type="RefSeq" id="XP_007681703.1">
    <property type="nucleotide sequence ID" value="XM_007683513.1"/>
</dbReference>